<dbReference type="SUPFAM" id="SSF51182">
    <property type="entry name" value="RmlC-like cupins"/>
    <property type="match status" value="1"/>
</dbReference>
<evidence type="ECO:0000259" key="2">
    <source>
        <dbReference type="Pfam" id="PF12973"/>
    </source>
</evidence>
<protein>
    <recommendedName>
        <fullName evidence="2">ChrR-like cupin domain-containing protein</fullName>
    </recommendedName>
</protein>
<evidence type="ECO:0000313" key="4">
    <source>
        <dbReference type="Proteomes" id="UP001530293"/>
    </source>
</evidence>
<sequence>MMVAVASQLPHLRFLPIYILLITLLTSAIESNAAIPTRSRSCSRTTSSASAAAAASASFVAFASCSSISSTTKPLTRGNQPLHYLNHCRYMPSRGQSHHIHAAAPYGALSDIVIPSIFNLSDWTNHNNSDTNEDPRIWVPQTPTLSFRPLCLCTSQGYYVNLLKFTGGGILGRHRHSSPVHALTLKGSWKYREHSWHAYPGTYVFEPPGETHTLVVDADCEEMVALFHVTGSLLYVDEETNEELIGYDDVFTKLEKARRWYRECGLGAEYADQFIR</sequence>
<dbReference type="Proteomes" id="UP001530293">
    <property type="component" value="Unassembled WGS sequence"/>
</dbReference>
<feature type="chain" id="PRO_5044822672" description="ChrR-like cupin domain-containing protein" evidence="1">
    <location>
        <begin position="29"/>
        <end position="276"/>
    </location>
</feature>
<comment type="caution">
    <text evidence="3">The sequence shown here is derived from an EMBL/GenBank/DDBJ whole genome shotgun (WGS) entry which is preliminary data.</text>
</comment>
<dbReference type="EMBL" id="JALLBG020000189">
    <property type="protein sequence ID" value="KAL3760302.1"/>
    <property type="molecule type" value="Genomic_DNA"/>
</dbReference>
<dbReference type="InterPro" id="IPR025979">
    <property type="entry name" value="ChrR-like_cupin_dom"/>
</dbReference>
<organism evidence="3 4">
    <name type="scientific">Discostella pseudostelligera</name>
    <dbReference type="NCBI Taxonomy" id="259834"/>
    <lineage>
        <taxon>Eukaryota</taxon>
        <taxon>Sar</taxon>
        <taxon>Stramenopiles</taxon>
        <taxon>Ochrophyta</taxon>
        <taxon>Bacillariophyta</taxon>
        <taxon>Coscinodiscophyceae</taxon>
        <taxon>Thalassiosirophycidae</taxon>
        <taxon>Stephanodiscales</taxon>
        <taxon>Stephanodiscaceae</taxon>
        <taxon>Discostella</taxon>
    </lineage>
</organism>
<proteinExistence type="predicted"/>
<dbReference type="Gene3D" id="2.60.120.10">
    <property type="entry name" value="Jelly Rolls"/>
    <property type="match status" value="1"/>
</dbReference>
<dbReference type="Pfam" id="PF12973">
    <property type="entry name" value="Cupin_7"/>
    <property type="match status" value="1"/>
</dbReference>
<feature type="domain" description="ChrR-like cupin" evidence="2">
    <location>
        <begin position="138"/>
        <end position="232"/>
    </location>
</feature>
<keyword evidence="1" id="KW-0732">Signal</keyword>
<gene>
    <name evidence="3" type="ORF">ACHAWU_006300</name>
</gene>
<reference evidence="3 4" key="1">
    <citation type="submission" date="2024-10" db="EMBL/GenBank/DDBJ databases">
        <title>Updated reference genomes for cyclostephanoid diatoms.</title>
        <authorList>
            <person name="Roberts W.R."/>
            <person name="Alverson A.J."/>
        </authorList>
    </citation>
    <scope>NUCLEOTIDE SEQUENCE [LARGE SCALE GENOMIC DNA]</scope>
    <source>
        <strain evidence="3 4">AJA232-27</strain>
    </source>
</reference>
<dbReference type="CDD" id="cd20302">
    <property type="entry name" value="cupin_DAD"/>
    <property type="match status" value="1"/>
</dbReference>
<accession>A0ABD3M9M1</accession>
<keyword evidence="4" id="KW-1185">Reference proteome</keyword>
<evidence type="ECO:0000256" key="1">
    <source>
        <dbReference type="SAM" id="SignalP"/>
    </source>
</evidence>
<name>A0ABD3M9M1_9STRA</name>
<dbReference type="InterPro" id="IPR014710">
    <property type="entry name" value="RmlC-like_jellyroll"/>
</dbReference>
<dbReference type="InterPro" id="IPR011051">
    <property type="entry name" value="RmlC_Cupin_sf"/>
</dbReference>
<evidence type="ECO:0000313" key="3">
    <source>
        <dbReference type="EMBL" id="KAL3760302.1"/>
    </source>
</evidence>
<feature type="signal peptide" evidence="1">
    <location>
        <begin position="1"/>
        <end position="28"/>
    </location>
</feature>
<dbReference type="AlphaFoldDB" id="A0ABD3M9M1"/>